<gene>
    <name evidence="2" type="ORF">K505DRAFT_375367</name>
</gene>
<keyword evidence="1" id="KW-0812">Transmembrane</keyword>
<proteinExistence type="predicted"/>
<keyword evidence="1" id="KW-0472">Membrane</keyword>
<evidence type="ECO:0000313" key="2">
    <source>
        <dbReference type="EMBL" id="KAF2793402.1"/>
    </source>
</evidence>
<accession>A0A6A6XAE5</accession>
<protein>
    <submittedName>
        <fullName evidence="2">Uncharacterized protein</fullName>
    </submittedName>
</protein>
<reference evidence="2" key="1">
    <citation type="journal article" date="2020" name="Stud. Mycol.">
        <title>101 Dothideomycetes genomes: a test case for predicting lifestyles and emergence of pathogens.</title>
        <authorList>
            <person name="Haridas S."/>
            <person name="Albert R."/>
            <person name="Binder M."/>
            <person name="Bloem J."/>
            <person name="Labutti K."/>
            <person name="Salamov A."/>
            <person name="Andreopoulos B."/>
            <person name="Baker S."/>
            <person name="Barry K."/>
            <person name="Bills G."/>
            <person name="Bluhm B."/>
            <person name="Cannon C."/>
            <person name="Castanera R."/>
            <person name="Culley D."/>
            <person name="Daum C."/>
            <person name="Ezra D."/>
            <person name="Gonzalez J."/>
            <person name="Henrissat B."/>
            <person name="Kuo A."/>
            <person name="Liang C."/>
            <person name="Lipzen A."/>
            <person name="Lutzoni F."/>
            <person name="Magnuson J."/>
            <person name="Mondo S."/>
            <person name="Nolan M."/>
            <person name="Ohm R."/>
            <person name="Pangilinan J."/>
            <person name="Park H.-J."/>
            <person name="Ramirez L."/>
            <person name="Alfaro M."/>
            <person name="Sun H."/>
            <person name="Tritt A."/>
            <person name="Yoshinaga Y."/>
            <person name="Zwiers L.-H."/>
            <person name="Turgeon B."/>
            <person name="Goodwin S."/>
            <person name="Spatafora J."/>
            <person name="Crous P."/>
            <person name="Grigoriev I."/>
        </authorList>
    </citation>
    <scope>NUCLEOTIDE SEQUENCE</scope>
    <source>
        <strain evidence="2">CBS 109.77</strain>
    </source>
</reference>
<organism evidence="2 3">
    <name type="scientific">Melanomma pulvis-pyrius CBS 109.77</name>
    <dbReference type="NCBI Taxonomy" id="1314802"/>
    <lineage>
        <taxon>Eukaryota</taxon>
        <taxon>Fungi</taxon>
        <taxon>Dikarya</taxon>
        <taxon>Ascomycota</taxon>
        <taxon>Pezizomycotina</taxon>
        <taxon>Dothideomycetes</taxon>
        <taxon>Pleosporomycetidae</taxon>
        <taxon>Pleosporales</taxon>
        <taxon>Melanommataceae</taxon>
        <taxon>Melanomma</taxon>
    </lineage>
</organism>
<feature type="transmembrane region" description="Helical" evidence="1">
    <location>
        <begin position="69"/>
        <end position="95"/>
    </location>
</feature>
<dbReference type="PANTHER" id="PTHR35394">
    <property type="entry name" value="DUF3176 DOMAIN-CONTAINING PROTEIN"/>
    <property type="match status" value="1"/>
</dbReference>
<dbReference type="EMBL" id="MU001929">
    <property type="protein sequence ID" value="KAF2793402.1"/>
    <property type="molecule type" value="Genomic_DNA"/>
</dbReference>
<dbReference type="OrthoDB" id="5376804at2759"/>
<dbReference type="PANTHER" id="PTHR35394:SF5">
    <property type="entry name" value="DUF3176 DOMAIN-CONTAINING PROTEIN"/>
    <property type="match status" value="1"/>
</dbReference>
<feature type="transmembrane region" description="Helical" evidence="1">
    <location>
        <begin position="581"/>
        <end position="603"/>
    </location>
</feature>
<evidence type="ECO:0000256" key="1">
    <source>
        <dbReference type="SAM" id="Phobius"/>
    </source>
</evidence>
<keyword evidence="1" id="KW-1133">Transmembrane helix</keyword>
<dbReference type="InterPro" id="IPR021514">
    <property type="entry name" value="DUF3176"/>
</dbReference>
<evidence type="ECO:0000313" key="3">
    <source>
        <dbReference type="Proteomes" id="UP000799757"/>
    </source>
</evidence>
<keyword evidence="3" id="KW-1185">Reference proteome</keyword>
<dbReference type="Proteomes" id="UP000799757">
    <property type="component" value="Unassembled WGS sequence"/>
</dbReference>
<dbReference type="AlphaFoldDB" id="A0A6A6XAE5"/>
<dbReference type="Pfam" id="PF11374">
    <property type="entry name" value="DUF3176"/>
    <property type="match status" value="1"/>
</dbReference>
<name>A0A6A6XAE5_9PLEO</name>
<sequence length="671" mass="75423">MTISRRSSHSKGALGYTYEEKSMEDVTTPHSLTSMSAHRNLSTVNTPTPRRQPLKATWKRIFPQKFSRLGWWWEAGAMLLAIGCISSIVAILFYMNGKTLLDWKLPIQPNSLVAIFSTVGKSALLFAVSEGLGQLKWLYFEEPRALSQMENFDQASRGPWGAFTFLWHTRGTAILASMGAFATVLMLAFEPITQQVIEFSTRVSIQSNQTGWYSTAYSWSDSRLNDTHNLPSSSYADYPLKMSLLGVMSEQSVTSQDNYYCPASECRFPDFNSLALCSNCEIEPAVINMSSTCTYGVANKFGSYQIITDLEAYIQNASSQSNLNVYMQIRCTNEKVPYPSLVVETRVSLVDPSWINQPDGRTTVNNIDYLTISVSDDIDGVTTYMVKADNVTATNTTLQYVQGCINHYPRNTPYNSTTTVTTYTCFNLTSDIGVYADLSRLGEVNGTITRCELEMCAQTYKQPVSKNNHFYPGEVVDIPLETIGNWTTTEGPHDPRFGFGYGGNGIDLLGRQLASVTGTDDYSNLKTYDSGLVQILNGNFTEVFRRLAAACSVVMQSPKNPETKRIVGTAYAPETYVKVRWVWLIMPLSVVLISTIFMVHTVIRSWKTPYLYKTSTLATLFHGLEVAAFEDYETKFKEHERELDNDMFKIAKKMRVRLGPNRDGWLKLKKE</sequence>